<dbReference type="GeneID" id="104963542"/>
<keyword evidence="1" id="KW-1185">Reference proteome</keyword>
<accession>A0A6I9PT05</accession>
<dbReference type="Proteomes" id="UP000504611">
    <property type="component" value="Unplaced"/>
</dbReference>
<name>A0A6I9PT05_9TELE</name>
<gene>
    <name evidence="2" type="primary">LOC104963542</name>
</gene>
<dbReference type="RefSeq" id="XP_010790443.1">
    <property type="nucleotide sequence ID" value="XM_010792141.1"/>
</dbReference>
<dbReference type="PROSITE" id="PS51257">
    <property type="entry name" value="PROKAR_LIPOPROTEIN"/>
    <property type="match status" value="1"/>
</dbReference>
<dbReference type="AlphaFoldDB" id="A0A6I9PT05"/>
<organism evidence="1 2">
    <name type="scientific">Notothenia coriiceps</name>
    <name type="common">black rockcod</name>
    <dbReference type="NCBI Taxonomy" id="8208"/>
    <lineage>
        <taxon>Eukaryota</taxon>
        <taxon>Metazoa</taxon>
        <taxon>Chordata</taxon>
        <taxon>Craniata</taxon>
        <taxon>Vertebrata</taxon>
        <taxon>Euteleostomi</taxon>
        <taxon>Actinopterygii</taxon>
        <taxon>Neopterygii</taxon>
        <taxon>Teleostei</taxon>
        <taxon>Neoteleostei</taxon>
        <taxon>Acanthomorphata</taxon>
        <taxon>Eupercaria</taxon>
        <taxon>Perciformes</taxon>
        <taxon>Notothenioidei</taxon>
        <taxon>Nototheniidae</taxon>
        <taxon>Notothenia</taxon>
    </lineage>
</organism>
<proteinExistence type="predicted"/>
<sequence length="77" mass="8373">MRGEALPQNGQSMSLACFLVYRSIPCLRNTHAQLESCSSLGDLLSRSSQLRIPLRDLLRLVPVLLGSASGAFPLQAF</sequence>
<evidence type="ECO:0000313" key="1">
    <source>
        <dbReference type="Proteomes" id="UP000504611"/>
    </source>
</evidence>
<dbReference type="KEGG" id="ncc:104963542"/>
<protein>
    <submittedName>
        <fullName evidence="2">Anaphase-promoting complex subunit 1-like</fullName>
    </submittedName>
</protein>
<evidence type="ECO:0000313" key="2">
    <source>
        <dbReference type="RefSeq" id="XP_010790443.1"/>
    </source>
</evidence>
<reference evidence="2" key="1">
    <citation type="submission" date="2025-08" db="UniProtKB">
        <authorList>
            <consortium name="RefSeq"/>
        </authorList>
    </citation>
    <scope>IDENTIFICATION</scope>
    <source>
        <tissue evidence="2">Muscle</tissue>
    </source>
</reference>